<dbReference type="PANTHER" id="PTHR30632">
    <property type="entry name" value="MOLYBDATE-BINDING PERIPLASMIC PROTEIN"/>
    <property type="match status" value="1"/>
</dbReference>
<dbReference type="Proteomes" id="UP001259347">
    <property type="component" value="Unassembled WGS sequence"/>
</dbReference>
<accession>A0ABU1SDQ4</accession>
<dbReference type="PIRSF" id="PIRSF004846">
    <property type="entry name" value="ModA"/>
    <property type="match status" value="1"/>
</dbReference>
<dbReference type="PROSITE" id="PS51257">
    <property type="entry name" value="PROKAR_LIPOPROTEIN"/>
    <property type="match status" value="1"/>
</dbReference>
<feature type="signal peptide" evidence="5">
    <location>
        <begin position="1"/>
        <end position="38"/>
    </location>
</feature>
<dbReference type="EMBL" id="JAVDUM010000010">
    <property type="protein sequence ID" value="MDR6867740.1"/>
    <property type="molecule type" value="Genomic_DNA"/>
</dbReference>
<comment type="similarity">
    <text evidence="1">Belongs to the bacterial solute-binding protein ModA family.</text>
</comment>
<comment type="caution">
    <text evidence="6">The sequence shown here is derived from an EMBL/GenBank/DDBJ whole genome shotgun (WGS) entry which is preliminary data.</text>
</comment>
<sequence>MSAPRTRGIAAVSRRIAVASCTVAAALALASCAGGSSAQPSGSPSSSASSSASADGPSGELRVFAAASLSGAFDELAADFEKANPDVDVVPITYDGSSVLATQLIDGAQADVFASADGKNMAKVTEAALAVEPVPFATNVLQIAVAPGNPHGVDGLASLSDTAHSVVVCAPEVPCGNAAKTLLTAAGVTVTPASEEQNVSAVLAKVKSGEADAGIVYRTDVTAAGSAVTGVQIDGAENATNVYPIAALKAAPNPRAAEAFVAFVLSPAGQKVLAGFGFGAP</sequence>
<proteinExistence type="inferred from homology"/>
<dbReference type="PANTHER" id="PTHR30632:SF0">
    <property type="entry name" value="SULFATE-BINDING PROTEIN"/>
    <property type="match status" value="1"/>
</dbReference>
<evidence type="ECO:0000256" key="2">
    <source>
        <dbReference type="ARBA" id="ARBA00022723"/>
    </source>
</evidence>
<dbReference type="SUPFAM" id="SSF53850">
    <property type="entry name" value="Periplasmic binding protein-like II"/>
    <property type="match status" value="1"/>
</dbReference>
<feature type="region of interest" description="Disordered" evidence="4">
    <location>
        <begin position="33"/>
        <end position="54"/>
    </location>
</feature>
<dbReference type="Pfam" id="PF13531">
    <property type="entry name" value="SBP_bac_11"/>
    <property type="match status" value="1"/>
</dbReference>
<evidence type="ECO:0000313" key="7">
    <source>
        <dbReference type="Proteomes" id="UP001259347"/>
    </source>
</evidence>
<evidence type="ECO:0000256" key="3">
    <source>
        <dbReference type="ARBA" id="ARBA00022729"/>
    </source>
</evidence>
<reference evidence="6 7" key="1">
    <citation type="submission" date="2023-07" db="EMBL/GenBank/DDBJ databases">
        <title>Sorghum-associated microbial communities from plants grown in Nebraska, USA.</title>
        <authorList>
            <person name="Schachtman D."/>
        </authorList>
    </citation>
    <scope>NUCLEOTIDE SEQUENCE [LARGE SCALE GENOMIC DNA]</scope>
    <source>
        <strain evidence="6 7">2980</strain>
    </source>
</reference>
<dbReference type="InterPro" id="IPR050682">
    <property type="entry name" value="ModA/WtpA"/>
</dbReference>
<name>A0ABU1SDQ4_9MICO</name>
<evidence type="ECO:0000256" key="5">
    <source>
        <dbReference type="SAM" id="SignalP"/>
    </source>
</evidence>
<keyword evidence="7" id="KW-1185">Reference proteome</keyword>
<dbReference type="InterPro" id="IPR005950">
    <property type="entry name" value="ModA"/>
</dbReference>
<dbReference type="RefSeq" id="WP_310020834.1">
    <property type="nucleotide sequence ID" value="NZ_JAVDUM010000010.1"/>
</dbReference>
<dbReference type="Gene3D" id="3.40.190.10">
    <property type="entry name" value="Periplasmic binding protein-like II"/>
    <property type="match status" value="2"/>
</dbReference>
<evidence type="ECO:0000313" key="6">
    <source>
        <dbReference type="EMBL" id="MDR6867740.1"/>
    </source>
</evidence>
<organism evidence="6 7">
    <name type="scientific">Microbacterium resistens</name>
    <dbReference type="NCBI Taxonomy" id="156977"/>
    <lineage>
        <taxon>Bacteria</taxon>
        <taxon>Bacillati</taxon>
        <taxon>Actinomycetota</taxon>
        <taxon>Actinomycetes</taxon>
        <taxon>Micrococcales</taxon>
        <taxon>Microbacteriaceae</taxon>
        <taxon>Microbacterium</taxon>
    </lineage>
</organism>
<keyword evidence="3 5" id="KW-0732">Signal</keyword>
<evidence type="ECO:0000256" key="4">
    <source>
        <dbReference type="SAM" id="MobiDB-lite"/>
    </source>
</evidence>
<protein>
    <submittedName>
        <fullName evidence="6">Molybdate transport system substrate-binding protein</fullName>
    </submittedName>
</protein>
<evidence type="ECO:0000256" key="1">
    <source>
        <dbReference type="ARBA" id="ARBA00009175"/>
    </source>
</evidence>
<gene>
    <name evidence="6" type="ORF">J2Y69_002348</name>
</gene>
<keyword evidence="2" id="KW-0479">Metal-binding</keyword>
<feature type="chain" id="PRO_5047218707" evidence="5">
    <location>
        <begin position="39"/>
        <end position="281"/>
    </location>
</feature>
<dbReference type="NCBIfam" id="TIGR01256">
    <property type="entry name" value="modA"/>
    <property type="match status" value="1"/>
</dbReference>